<comment type="caution">
    <text evidence="1">The sequence shown here is derived from an EMBL/GenBank/DDBJ whole genome shotgun (WGS) entry which is preliminary data.</text>
</comment>
<dbReference type="RefSeq" id="WP_267541248.1">
    <property type="nucleotide sequence ID" value="NZ_JAPNKA010000001.1"/>
</dbReference>
<reference evidence="1 2" key="1">
    <citation type="submission" date="2022-11" db="EMBL/GenBank/DDBJ databases">
        <title>Minimal conservation of predation-associated metabolite biosynthetic gene clusters underscores biosynthetic potential of Myxococcota including descriptions for ten novel species: Archangium lansinium sp. nov., Myxococcus landrumus sp. nov., Nannocystis bai.</title>
        <authorList>
            <person name="Ahearne A."/>
            <person name="Stevens C."/>
            <person name="Phillips K."/>
        </authorList>
    </citation>
    <scope>NUCLEOTIDE SEQUENCE [LARGE SCALE GENOMIC DNA]</scope>
    <source>
        <strain evidence="1 2">MIWBW</strain>
    </source>
</reference>
<evidence type="ECO:0000313" key="2">
    <source>
        <dbReference type="Proteomes" id="UP001207654"/>
    </source>
</evidence>
<evidence type="ECO:0000313" key="1">
    <source>
        <dbReference type="EMBL" id="MCY1082689.1"/>
    </source>
</evidence>
<proteinExistence type="predicted"/>
<dbReference type="EMBL" id="JAPNKA010000001">
    <property type="protein sequence ID" value="MCY1082689.1"/>
    <property type="molecule type" value="Genomic_DNA"/>
</dbReference>
<organism evidence="1 2">
    <name type="scientific">Archangium lansingense</name>
    <dbReference type="NCBI Taxonomy" id="2995310"/>
    <lineage>
        <taxon>Bacteria</taxon>
        <taxon>Pseudomonadati</taxon>
        <taxon>Myxococcota</taxon>
        <taxon>Myxococcia</taxon>
        <taxon>Myxococcales</taxon>
        <taxon>Cystobacterineae</taxon>
        <taxon>Archangiaceae</taxon>
        <taxon>Archangium</taxon>
    </lineage>
</organism>
<keyword evidence="2" id="KW-1185">Reference proteome</keyword>
<gene>
    <name evidence="1" type="ORF">OV287_50390</name>
</gene>
<name>A0ABT4APA8_9BACT</name>
<protein>
    <recommendedName>
        <fullName evidence="3">Transposase</fullName>
    </recommendedName>
</protein>
<accession>A0ABT4APA8</accession>
<sequence>MRLAWLALRYGRTEELAERLPDWMALFTQVQAAPDGAENLRMVVRYLLYIGDRTAREATGRVLHSVVDAQHAEELMKSWGEELIEQGLARGRAEDVLRILAARGVHVGDEARQRILTCMDVATLDRWFDRALKASTLADVLDDLTQ</sequence>
<evidence type="ECO:0008006" key="3">
    <source>
        <dbReference type="Google" id="ProtNLM"/>
    </source>
</evidence>
<dbReference type="Proteomes" id="UP001207654">
    <property type="component" value="Unassembled WGS sequence"/>
</dbReference>